<proteinExistence type="inferred from homology"/>
<keyword evidence="3" id="KW-0408">Iron</keyword>
<dbReference type="EMBL" id="JAVIIP010000012">
    <property type="protein sequence ID" value="MDX8540285.1"/>
    <property type="molecule type" value="Genomic_DNA"/>
</dbReference>
<dbReference type="PANTHER" id="PTHR46696">
    <property type="entry name" value="P450, PUTATIVE (EUROFUNG)-RELATED"/>
    <property type="match status" value="1"/>
</dbReference>
<dbReference type="InterPro" id="IPR001128">
    <property type="entry name" value="Cyt_P450"/>
</dbReference>
<dbReference type="PROSITE" id="PS00086">
    <property type="entry name" value="CYTOCHROME_P450"/>
    <property type="match status" value="1"/>
</dbReference>
<dbReference type="SUPFAM" id="SSF48264">
    <property type="entry name" value="Cytochrome P450"/>
    <property type="match status" value="1"/>
</dbReference>
<evidence type="ECO:0000256" key="3">
    <source>
        <dbReference type="RuleBase" id="RU000461"/>
    </source>
</evidence>
<reference evidence="4 5" key="1">
    <citation type="submission" date="2023-08" db="EMBL/GenBank/DDBJ databases">
        <title>Implementing the SeqCode for naming new Mesorhizobium species isolated from Vachellia karroo root nodules.</title>
        <authorList>
            <person name="Van Lill M."/>
        </authorList>
    </citation>
    <scope>NUCLEOTIDE SEQUENCE [LARGE SCALE GENOMIC DNA]</scope>
    <source>
        <strain evidence="4 5">VK4B</strain>
    </source>
</reference>
<keyword evidence="3" id="KW-0503">Monooxygenase</keyword>
<dbReference type="InterPro" id="IPR017972">
    <property type="entry name" value="Cyt_P450_CS"/>
</dbReference>
<dbReference type="Gene3D" id="1.10.630.10">
    <property type="entry name" value="Cytochrome P450"/>
    <property type="match status" value="1"/>
</dbReference>
<dbReference type="PANTHER" id="PTHR46696:SF1">
    <property type="entry name" value="CYTOCHROME P450 YJIB-RELATED"/>
    <property type="match status" value="1"/>
</dbReference>
<evidence type="ECO:0000313" key="5">
    <source>
        <dbReference type="Proteomes" id="UP001276564"/>
    </source>
</evidence>
<name>A0ABU5ASL0_9HYPH</name>
<comment type="similarity">
    <text evidence="2 3">Belongs to the cytochrome P450 family.</text>
</comment>
<dbReference type="Proteomes" id="UP001276564">
    <property type="component" value="Unassembled WGS sequence"/>
</dbReference>
<protein>
    <submittedName>
        <fullName evidence="4">Cytochrome P450</fullName>
    </submittedName>
</protein>
<keyword evidence="3" id="KW-0560">Oxidoreductase</keyword>
<keyword evidence="3" id="KW-0479">Metal-binding</keyword>
<organism evidence="4 5">
    <name type="scientific">Mesorhizobium abyssinicae</name>
    <dbReference type="NCBI Taxonomy" id="1209958"/>
    <lineage>
        <taxon>Bacteria</taxon>
        <taxon>Pseudomonadati</taxon>
        <taxon>Pseudomonadota</taxon>
        <taxon>Alphaproteobacteria</taxon>
        <taxon>Hyphomicrobiales</taxon>
        <taxon>Phyllobacteriaceae</taxon>
        <taxon>Mesorhizobium</taxon>
    </lineage>
</organism>
<evidence type="ECO:0000256" key="1">
    <source>
        <dbReference type="ARBA" id="ARBA00001971"/>
    </source>
</evidence>
<dbReference type="PRINTS" id="PR00359">
    <property type="entry name" value="BP450"/>
</dbReference>
<comment type="cofactor">
    <cofactor evidence="1">
        <name>heme</name>
        <dbReference type="ChEBI" id="CHEBI:30413"/>
    </cofactor>
</comment>
<dbReference type="InterPro" id="IPR036396">
    <property type="entry name" value="Cyt_P450_sf"/>
</dbReference>
<dbReference type="Pfam" id="PF00067">
    <property type="entry name" value="p450"/>
    <property type="match status" value="2"/>
</dbReference>
<evidence type="ECO:0000256" key="2">
    <source>
        <dbReference type="ARBA" id="ARBA00010617"/>
    </source>
</evidence>
<accession>A0ABU5ASL0</accession>
<keyword evidence="5" id="KW-1185">Reference proteome</keyword>
<evidence type="ECO:0000313" key="4">
    <source>
        <dbReference type="EMBL" id="MDX8540285.1"/>
    </source>
</evidence>
<gene>
    <name evidence="4" type="ORF">RFM23_21940</name>
</gene>
<comment type="caution">
    <text evidence="4">The sequence shown here is derived from an EMBL/GenBank/DDBJ whole genome shotgun (WGS) entry which is preliminary data.</text>
</comment>
<dbReference type="InterPro" id="IPR002397">
    <property type="entry name" value="Cyt_P450_B"/>
</dbReference>
<keyword evidence="3" id="KW-0349">Heme</keyword>
<dbReference type="RefSeq" id="WP_320321349.1">
    <property type="nucleotide sequence ID" value="NZ_JAVIIP010000012.1"/>
</dbReference>
<sequence>MTDLMPPPAYLAFDPARRRLRLDPHEPAFFLDPYQAYAFLHGAANAFFWEDYGFWCFGGFDDVNRLLRDRRFGRQNPAGIPDSRGVGKDRSHLAAFDGIEANSMLELEPPVHTRLRTLVNRAFVSRQVERLRPRVEALANELIDRFEPNGVDLLPAFASPLPITIIAEMLGVPVAMAPQLLDWSHQIVAMYMHGRTRETEETANRAARDFSDFLRGYVTERRKQPGDDLLSLLIAAQEDGQRLSEDELVSSAILLLNAGHEATVHQTGNAVRSILAQGGDPSRFFTTPGATAETVEECLRFDAPLHMFLRYAYEEIEVQPGIVLKRGDKIALLLGMANRDPSAFAAPQAFNPGRADQKNVSFGAGIHFCIGAPLARLELQVSLKTLFERKPELHLAEEPRFRDSYHFHGLERLAVAF</sequence>
<dbReference type="CDD" id="cd20625">
    <property type="entry name" value="CYP164-like"/>
    <property type="match status" value="1"/>
</dbReference>